<evidence type="ECO:0000313" key="3">
    <source>
        <dbReference type="Proteomes" id="UP001172102"/>
    </source>
</evidence>
<gene>
    <name evidence="2" type="ORF">B0H67DRAFT_584280</name>
</gene>
<reference evidence="2" key="1">
    <citation type="submission" date="2023-06" db="EMBL/GenBank/DDBJ databases">
        <title>Genome-scale phylogeny and comparative genomics of the fungal order Sordariales.</title>
        <authorList>
            <consortium name="Lawrence Berkeley National Laboratory"/>
            <person name="Hensen N."/>
            <person name="Bonometti L."/>
            <person name="Westerberg I."/>
            <person name="Brannstrom I.O."/>
            <person name="Guillou S."/>
            <person name="Cros-Aarteil S."/>
            <person name="Calhoun S."/>
            <person name="Haridas S."/>
            <person name="Kuo A."/>
            <person name="Mondo S."/>
            <person name="Pangilinan J."/>
            <person name="Riley R."/>
            <person name="Labutti K."/>
            <person name="Andreopoulos B."/>
            <person name="Lipzen A."/>
            <person name="Chen C."/>
            <person name="Yanf M."/>
            <person name="Daum C."/>
            <person name="Ng V."/>
            <person name="Clum A."/>
            <person name="Steindorff A."/>
            <person name="Ohm R."/>
            <person name="Martin F."/>
            <person name="Silar P."/>
            <person name="Natvig D."/>
            <person name="Lalanne C."/>
            <person name="Gautier V."/>
            <person name="Ament-Velasquez S.L."/>
            <person name="Kruys A."/>
            <person name="Hutchinson M.I."/>
            <person name="Powell A.J."/>
            <person name="Barry K."/>
            <person name="Miller A.N."/>
            <person name="Grigoriev I.V."/>
            <person name="Debuchy R."/>
            <person name="Gladieux P."/>
            <person name="Thoren M.H."/>
            <person name="Johannesson H."/>
        </authorList>
    </citation>
    <scope>NUCLEOTIDE SEQUENCE</scope>
    <source>
        <strain evidence="2">SMH4607-1</strain>
    </source>
</reference>
<feature type="region of interest" description="Disordered" evidence="1">
    <location>
        <begin position="49"/>
        <end position="162"/>
    </location>
</feature>
<dbReference type="Proteomes" id="UP001172102">
    <property type="component" value="Unassembled WGS sequence"/>
</dbReference>
<protein>
    <recommendedName>
        <fullName evidence="4">Serine/threonine-protein kinase ppk6</fullName>
    </recommendedName>
</protein>
<evidence type="ECO:0000256" key="1">
    <source>
        <dbReference type="SAM" id="MobiDB-lite"/>
    </source>
</evidence>
<keyword evidence="3" id="KW-1185">Reference proteome</keyword>
<feature type="region of interest" description="Disordered" evidence="1">
    <location>
        <begin position="353"/>
        <end position="407"/>
    </location>
</feature>
<feature type="region of interest" description="Disordered" evidence="1">
    <location>
        <begin position="179"/>
        <end position="238"/>
    </location>
</feature>
<name>A0AA40A8M0_9PEZI</name>
<feature type="compositionally biased region" description="Acidic residues" evidence="1">
    <location>
        <begin position="217"/>
        <end position="234"/>
    </location>
</feature>
<feature type="compositionally biased region" description="Low complexity" evidence="1">
    <location>
        <begin position="273"/>
        <end position="287"/>
    </location>
</feature>
<sequence>MSADLFAAFEPPRASKPQQNQTSSANIPAEKAGAADPFSFLASILSAPQSQNGQQISQWPPLHQQPIAQASWSAWPPAQADPPQSTSVWGDLAGLTEPPSGQNAPAAGEEDDDGWGDFETAATHAPQPRPALSTFSSMSSAGGVGSTGSMGTATAEPPRTRLVRASTIDLMTNKLLDIDLTSSTLEPWQQRPSWEKTESVKSPPKAKQSPNPNVLFDADDFDGEGEGDDDDFGDFETVGAPASIPVAVSAKPTVDLLSATISNSTVQQPKKQPPGLTLTSMSLTSSPPSYPQAPKSPYGSFQTRKPEQVKQLKVKTPLAPEFPIAVKEASPSPVTAWPSVEQDGFDDEWAEFEDKPAPQKSMTKQPAQDWGWGESEKEKPKSKSAALPSTTTDMATGPPPTNIPPPSVLLSAFPQLLDLANTSLLKPINALPASSQQRVLADTATAVFLRSYLALATVAGRIIAGRKPRWHRDKFLMQGMAISAAGGKGGMKLAGVDRTQAAREDREAAEVVAVWKAQVGRLRTAVAAANANGALGSGGALKVPELNATLAAHAVQGVLTAPKACVVCGLKRDERIAKVDFDVEDSFGEWWVEFWGHRACRNFWLEHEVKLRQR</sequence>
<feature type="compositionally biased region" description="Polar residues" evidence="1">
    <location>
        <begin position="180"/>
        <end position="192"/>
    </location>
</feature>
<feature type="region of interest" description="Disordered" evidence="1">
    <location>
        <begin position="262"/>
        <end position="312"/>
    </location>
</feature>
<feature type="region of interest" description="Disordered" evidence="1">
    <location>
        <begin position="1"/>
        <end position="31"/>
    </location>
</feature>
<proteinExistence type="predicted"/>
<accession>A0AA40A8M0</accession>
<dbReference type="PANTHER" id="PTHR42084:SF1">
    <property type="entry name" value="SERINE_THREONINE-PROTEIN KINASE PPK6"/>
    <property type="match status" value="1"/>
</dbReference>
<feature type="compositionally biased region" description="Pro residues" evidence="1">
    <location>
        <begin position="397"/>
        <end position="407"/>
    </location>
</feature>
<feature type="compositionally biased region" description="Polar residues" evidence="1">
    <location>
        <begin position="16"/>
        <end position="26"/>
    </location>
</feature>
<dbReference type="AlphaFoldDB" id="A0AA40A8M0"/>
<feature type="compositionally biased region" description="Polar residues" evidence="1">
    <location>
        <begin position="49"/>
        <end position="58"/>
    </location>
</feature>
<comment type="caution">
    <text evidence="2">The sequence shown here is derived from an EMBL/GenBank/DDBJ whole genome shotgun (WGS) entry which is preliminary data.</text>
</comment>
<evidence type="ECO:0008006" key="4">
    <source>
        <dbReference type="Google" id="ProtNLM"/>
    </source>
</evidence>
<organism evidence="2 3">
    <name type="scientific">Lasiosphaeris hirsuta</name>
    <dbReference type="NCBI Taxonomy" id="260670"/>
    <lineage>
        <taxon>Eukaryota</taxon>
        <taxon>Fungi</taxon>
        <taxon>Dikarya</taxon>
        <taxon>Ascomycota</taxon>
        <taxon>Pezizomycotina</taxon>
        <taxon>Sordariomycetes</taxon>
        <taxon>Sordariomycetidae</taxon>
        <taxon>Sordariales</taxon>
        <taxon>Lasiosphaeriaceae</taxon>
        <taxon>Lasiosphaeris</taxon>
    </lineage>
</organism>
<dbReference type="PANTHER" id="PTHR42084">
    <property type="entry name" value="YALI0E26631P"/>
    <property type="match status" value="1"/>
</dbReference>
<evidence type="ECO:0000313" key="2">
    <source>
        <dbReference type="EMBL" id="KAK0711118.1"/>
    </source>
</evidence>
<dbReference type="EMBL" id="JAUKUA010000005">
    <property type="protein sequence ID" value="KAK0711118.1"/>
    <property type="molecule type" value="Genomic_DNA"/>
</dbReference>